<sequence>MEICLFKEFDNYEQLQYLTSLLNDRGFNVCVRKEMDSCIELDKPSNSKMKNRINIYKNNIKLFYKEENIDNILNLIITLIKDKKLWLEQGSMLFKDRIVLTVCDNDFENHVLSCGLLTKVIIQYIIDN</sequence>
<gene>
    <name evidence="1" type="ORF">ORPV_216</name>
</gene>
<evidence type="ECO:0000313" key="1">
    <source>
        <dbReference type="EMBL" id="SNW62120.1"/>
    </source>
</evidence>
<dbReference type="RefSeq" id="YP_009448422.1">
    <property type="nucleotide sequence ID" value="NC_036594.1"/>
</dbReference>
<name>A0A2I2L3M1_9VIRU</name>
<reference evidence="1" key="1">
    <citation type="submission" date="2017-08" db="EMBL/GenBank/DDBJ databases">
        <authorList>
            <consortium name="Urmite Genomes"/>
        </authorList>
    </citation>
    <scope>NUCLEOTIDE SEQUENCE [LARGE SCALE GENOMIC DNA]</scope>
    <source>
        <strain evidence="1">IHUMI-LCC2</strain>
    </source>
</reference>
<dbReference type="EMBL" id="LT906555">
    <property type="protein sequence ID" value="SNW62120.1"/>
    <property type="molecule type" value="Genomic_DNA"/>
</dbReference>
<evidence type="ECO:0000313" key="2">
    <source>
        <dbReference type="Proteomes" id="UP000236316"/>
    </source>
</evidence>
<dbReference type="KEGG" id="vg:35381980"/>
<dbReference type="GeneID" id="35381980"/>
<protein>
    <submittedName>
        <fullName evidence="1">Uncharacterized protein</fullName>
    </submittedName>
</protein>
<proteinExistence type="predicted"/>
<organism evidence="1">
    <name type="scientific">Orpheovirus IHUMI-LCC2</name>
    <dbReference type="NCBI Taxonomy" id="2023057"/>
    <lineage>
        <taxon>Viruses</taxon>
        <taxon>Varidnaviria</taxon>
        <taxon>Bamfordvirae</taxon>
        <taxon>Nucleocytoviricota</taxon>
        <taxon>Megaviricetes</taxon>
        <taxon>Pimascovirales</taxon>
        <taxon>Ocovirineae</taxon>
        <taxon>Orpheoviridae</taxon>
        <taxon>Alphaorpheovirus</taxon>
        <taxon>Alphaorpheovirus massiliense</taxon>
    </lineage>
</organism>
<keyword evidence="2" id="KW-1185">Reference proteome</keyword>
<accession>A0A2I2L3M1</accession>
<dbReference type="Proteomes" id="UP000236316">
    <property type="component" value="Segment"/>
</dbReference>